<evidence type="ECO:0000259" key="2">
    <source>
        <dbReference type="PROSITE" id="PS51831"/>
    </source>
</evidence>
<dbReference type="OrthoDB" id="9806952at2"/>
<reference evidence="3 4" key="1">
    <citation type="submission" date="2017-04" db="EMBL/GenBank/DDBJ databases">
        <authorList>
            <person name="Afonso C.L."/>
            <person name="Miller P.J."/>
            <person name="Scott M.A."/>
            <person name="Spackman E."/>
            <person name="Goraichik I."/>
            <person name="Dimitrov K.M."/>
            <person name="Suarez D.L."/>
            <person name="Swayne D.E."/>
        </authorList>
    </citation>
    <scope>NUCLEOTIDE SEQUENCE [LARGE SCALE GENOMIC DNA]</scope>
    <source>
        <strain evidence="3 4">DSM 11270</strain>
    </source>
</reference>
<feature type="transmembrane region" description="Helical" evidence="1">
    <location>
        <begin position="442"/>
        <end position="461"/>
    </location>
</feature>
<evidence type="ECO:0000313" key="4">
    <source>
        <dbReference type="Proteomes" id="UP000192731"/>
    </source>
</evidence>
<name>A0A1W1VDF8_DESTI</name>
<gene>
    <name evidence="3" type="ORF">SAMN00017405_1396</name>
</gene>
<feature type="transmembrane region" description="Helical" evidence="1">
    <location>
        <begin position="347"/>
        <end position="374"/>
    </location>
</feature>
<dbReference type="Proteomes" id="UP000192731">
    <property type="component" value="Unassembled WGS sequence"/>
</dbReference>
<keyword evidence="1" id="KW-0472">Membrane</keyword>
<feature type="transmembrane region" description="Helical" evidence="1">
    <location>
        <begin position="381"/>
        <end position="398"/>
    </location>
</feature>
<sequence length="722" mass="80731">MFLSKLREKLPKLPSPLINWLGHEKFRRLLSITVFFFITMVILSIHFLPERVPLEEGQVSPKDIIAKRYLTFENEDATEQKRFEVTSHVKDEYVLKEEVLNNTIGEMGTIFSEILAITADINRTDNEKIASLKNLNLSLSNTEWNKIIALDPIKINALSNHTKSILNKVFAKGVKSEDIKFAKSRAVAEVDLLELEPVHRSLIKNILNSIEYKPNLVYDPVATEKLKREAANEVEPVQVVIKKGQRIVSEGDILNKHQIEVLTWLGYKKNASPLIILTGLALFTGLVILLVGLFLQRYRKDLYRDSNKLVLLMLLVIITLIIIKIFLSMTLSQIPERAAQVGHLVPIAAGSMLIAMLLDLNLAIFITSIFALIIGIMTGEMSFALTAFVGGVVAVYSVSRLNQRSDLAKAGLWVAIVNVISVLSLALLYGQNWPVTLTGVSFGVVNGLVSSIMTIGLLPYLESLFGITTSVRLLELANPNHPLLKRLLLEATGTYHHSILVGNLAEAAAEEIGADSLIVRVGAYYHDIGKIKRPYFFVENQMGNENPHDKITASLSTLIITSHVKDGVELAKEHGLPKVITDIIAQHHGTSLIKFFYHKAKETEKDDLVKEEDFRHIGPKPQNKEMALIMLADSIEAAVRSIKEPTPGKIEGMIRNIIKDRLNDDQFDECDLTFKDLDKIANSFVRVLGGIYHSRIEYPDNALKAIEKKKKKGETHATDNKE</sequence>
<dbReference type="SMART" id="SM00471">
    <property type="entry name" value="HDc"/>
    <property type="match status" value="1"/>
</dbReference>
<dbReference type="SUPFAM" id="SSF109604">
    <property type="entry name" value="HD-domain/PDEase-like"/>
    <property type="match status" value="1"/>
</dbReference>
<dbReference type="PANTHER" id="PTHR36442">
    <property type="entry name" value="CYCLIC-DI-AMP PHOSPHODIESTERASE PGPH"/>
    <property type="match status" value="1"/>
</dbReference>
<dbReference type="InterPro" id="IPR011624">
    <property type="entry name" value="Metal-dep_PHydrolase_7TM_extra"/>
</dbReference>
<dbReference type="InterPro" id="IPR052722">
    <property type="entry name" value="PgpH_phosphodiesterase"/>
</dbReference>
<dbReference type="NCBIfam" id="TIGR00277">
    <property type="entry name" value="HDIG"/>
    <property type="match status" value="1"/>
</dbReference>
<dbReference type="Pfam" id="PF07697">
    <property type="entry name" value="7TMR-HDED"/>
    <property type="match status" value="1"/>
</dbReference>
<dbReference type="Gene3D" id="1.10.3210.10">
    <property type="entry name" value="Hypothetical protein af1432"/>
    <property type="match status" value="1"/>
</dbReference>
<keyword evidence="1" id="KW-0812">Transmembrane</keyword>
<feature type="transmembrane region" description="Helical" evidence="1">
    <location>
        <begin position="29"/>
        <end position="48"/>
    </location>
</feature>
<dbReference type="CDD" id="cd00077">
    <property type="entry name" value="HDc"/>
    <property type="match status" value="1"/>
</dbReference>
<proteinExistence type="predicted"/>
<dbReference type="AlphaFoldDB" id="A0A1W1VDF8"/>
<dbReference type="InterPro" id="IPR006674">
    <property type="entry name" value="HD_domain"/>
</dbReference>
<dbReference type="Pfam" id="PF07698">
    <property type="entry name" value="7TM-7TMR_HD"/>
    <property type="match status" value="1"/>
</dbReference>
<dbReference type="RefSeq" id="WP_084053190.1">
    <property type="nucleotide sequence ID" value="NZ_FWWT01000017.1"/>
</dbReference>
<protein>
    <recommendedName>
        <fullName evidence="2">HD domain-containing protein</fullName>
    </recommendedName>
</protein>
<dbReference type="PANTHER" id="PTHR36442:SF1">
    <property type="entry name" value="CYCLIC-DI-AMP PHOSPHODIESTERASE PGPH"/>
    <property type="match status" value="1"/>
</dbReference>
<organism evidence="3 4">
    <name type="scientific">Desulfonispora thiosulfatigenes DSM 11270</name>
    <dbReference type="NCBI Taxonomy" id="656914"/>
    <lineage>
        <taxon>Bacteria</taxon>
        <taxon>Bacillati</taxon>
        <taxon>Bacillota</taxon>
        <taxon>Clostridia</taxon>
        <taxon>Eubacteriales</taxon>
        <taxon>Peptococcaceae</taxon>
        <taxon>Desulfonispora</taxon>
    </lineage>
</organism>
<dbReference type="Pfam" id="PF01966">
    <property type="entry name" value="HD"/>
    <property type="match status" value="1"/>
</dbReference>
<dbReference type="InterPro" id="IPR003607">
    <property type="entry name" value="HD/PDEase_dom"/>
</dbReference>
<feature type="transmembrane region" description="Helical" evidence="1">
    <location>
        <begin position="410"/>
        <end position="430"/>
    </location>
</feature>
<dbReference type="InterPro" id="IPR006675">
    <property type="entry name" value="HDIG_dom"/>
</dbReference>
<dbReference type="STRING" id="656914.SAMN00017405_1396"/>
<dbReference type="InterPro" id="IPR011621">
    <property type="entry name" value="Metal-dep_PHydrolase_7TM_intra"/>
</dbReference>
<evidence type="ECO:0000313" key="3">
    <source>
        <dbReference type="EMBL" id="SMB90984.1"/>
    </source>
</evidence>
<feature type="transmembrane region" description="Helical" evidence="1">
    <location>
        <begin position="307"/>
        <end position="327"/>
    </location>
</feature>
<accession>A0A1W1VDF8</accession>
<dbReference type="EMBL" id="FWWT01000017">
    <property type="protein sequence ID" value="SMB90984.1"/>
    <property type="molecule type" value="Genomic_DNA"/>
</dbReference>
<evidence type="ECO:0000256" key="1">
    <source>
        <dbReference type="SAM" id="Phobius"/>
    </source>
</evidence>
<feature type="transmembrane region" description="Helical" evidence="1">
    <location>
        <begin position="274"/>
        <end position="295"/>
    </location>
</feature>
<feature type="domain" description="HD" evidence="2">
    <location>
        <begin position="494"/>
        <end position="638"/>
    </location>
</feature>
<keyword evidence="4" id="KW-1185">Reference proteome</keyword>
<keyword evidence="1" id="KW-1133">Transmembrane helix</keyword>
<dbReference type="PROSITE" id="PS51831">
    <property type="entry name" value="HD"/>
    <property type="match status" value="1"/>
</dbReference>